<organism evidence="3 4">
    <name type="scientific">Anaerovirgula multivorans</name>
    <dbReference type="NCBI Taxonomy" id="312168"/>
    <lineage>
        <taxon>Bacteria</taxon>
        <taxon>Bacillati</taxon>
        <taxon>Bacillota</taxon>
        <taxon>Clostridia</taxon>
        <taxon>Peptostreptococcales</taxon>
        <taxon>Natronincolaceae</taxon>
        <taxon>Anaerovirgula</taxon>
    </lineage>
</organism>
<dbReference type="SUPFAM" id="SSF50118">
    <property type="entry name" value="Cell growth inhibitor/plasmid maintenance toxic component"/>
    <property type="match status" value="1"/>
</dbReference>
<evidence type="ECO:0000313" key="4">
    <source>
        <dbReference type="Proteomes" id="UP000198304"/>
    </source>
</evidence>
<name>A0A239IDJ4_9FIRM</name>
<dbReference type="Proteomes" id="UP000198304">
    <property type="component" value="Unassembled WGS sequence"/>
</dbReference>
<evidence type="ECO:0000256" key="1">
    <source>
        <dbReference type="ARBA" id="ARBA00007521"/>
    </source>
</evidence>
<dbReference type="InterPro" id="IPR003477">
    <property type="entry name" value="PemK-like"/>
</dbReference>
<evidence type="ECO:0000256" key="2">
    <source>
        <dbReference type="ARBA" id="ARBA00022649"/>
    </source>
</evidence>
<proteinExistence type="inferred from homology"/>
<dbReference type="Pfam" id="PF02452">
    <property type="entry name" value="PemK_toxin"/>
    <property type="match status" value="1"/>
</dbReference>
<dbReference type="AlphaFoldDB" id="A0A239IDJ4"/>
<evidence type="ECO:0000313" key="3">
    <source>
        <dbReference type="EMBL" id="SNS91502.1"/>
    </source>
</evidence>
<reference evidence="3 4" key="1">
    <citation type="submission" date="2017-06" db="EMBL/GenBank/DDBJ databases">
        <authorList>
            <person name="Kim H.J."/>
            <person name="Triplett B.A."/>
        </authorList>
    </citation>
    <scope>NUCLEOTIDE SEQUENCE [LARGE SCALE GENOMIC DNA]</scope>
    <source>
        <strain evidence="3 4">SCA</strain>
    </source>
</reference>
<dbReference type="EMBL" id="FZOJ01000027">
    <property type="protein sequence ID" value="SNS91502.1"/>
    <property type="molecule type" value="Genomic_DNA"/>
</dbReference>
<dbReference type="GO" id="GO:0003677">
    <property type="term" value="F:DNA binding"/>
    <property type="evidence" value="ECO:0007669"/>
    <property type="project" value="InterPro"/>
</dbReference>
<dbReference type="RefSeq" id="WP_089284564.1">
    <property type="nucleotide sequence ID" value="NZ_FZOJ01000027.1"/>
</dbReference>
<accession>A0A239IDJ4</accession>
<keyword evidence="4" id="KW-1185">Reference proteome</keyword>
<protein>
    <submittedName>
        <fullName evidence="3">mRNA interferase MazF</fullName>
    </submittedName>
</protein>
<dbReference type="OrthoDB" id="129822at2"/>
<gene>
    <name evidence="3" type="ORF">SAMN05446037_102731</name>
</gene>
<keyword evidence="2" id="KW-1277">Toxin-antitoxin system</keyword>
<dbReference type="InterPro" id="IPR011067">
    <property type="entry name" value="Plasmid_toxin/cell-grow_inhib"/>
</dbReference>
<dbReference type="Gene3D" id="2.30.30.110">
    <property type="match status" value="1"/>
</dbReference>
<sequence>MERFIKGDIVVIPFPFSDLSQSKKRPAFVLADLHGDDLILCQITSKMLKDEYAIEILDDDFETGNLMKESNVRINKLFTADRSIILYKVAALKDSKTQEIINGVINILSRNE</sequence>
<comment type="similarity">
    <text evidence="1">Belongs to the PemK/MazF family.</text>
</comment>